<keyword evidence="1" id="KW-0677">Repeat</keyword>
<evidence type="ECO:0000313" key="5">
    <source>
        <dbReference type="Proteomes" id="UP000094527"/>
    </source>
</evidence>
<accession>A0A1D2NGQ0</accession>
<feature type="domain" description="DOMON" evidence="3">
    <location>
        <begin position="1"/>
        <end position="89"/>
    </location>
</feature>
<evidence type="ECO:0000259" key="3">
    <source>
        <dbReference type="PROSITE" id="PS50836"/>
    </source>
</evidence>
<feature type="compositionally biased region" description="Low complexity" evidence="2">
    <location>
        <begin position="217"/>
        <end position="228"/>
    </location>
</feature>
<dbReference type="InterPro" id="IPR005018">
    <property type="entry name" value="DOMON_domain"/>
</dbReference>
<dbReference type="PROSITE" id="PS50836">
    <property type="entry name" value="DOMON"/>
    <property type="match status" value="1"/>
</dbReference>
<proteinExistence type="predicted"/>
<dbReference type="InterPro" id="IPR052126">
    <property type="entry name" value="Spindle_Org/Thrombomodulin"/>
</dbReference>
<dbReference type="Pfam" id="PF03351">
    <property type="entry name" value="DOMON"/>
    <property type="match status" value="1"/>
</dbReference>
<dbReference type="InterPro" id="IPR045266">
    <property type="entry name" value="DOH_DOMON"/>
</dbReference>
<dbReference type="Proteomes" id="UP000094527">
    <property type="component" value="Unassembled WGS sequence"/>
</dbReference>
<evidence type="ECO:0000256" key="2">
    <source>
        <dbReference type="SAM" id="MobiDB-lite"/>
    </source>
</evidence>
<dbReference type="PANTHER" id="PTHR24036:SF13">
    <property type="entry name" value="PROTEIN SKELETOR, ISOFORMS D_E"/>
    <property type="match status" value="1"/>
</dbReference>
<dbReference type="EMBL" id="LJIJ01000054">
    <property type="protein sequence ID" value="ODN04136.1"/>
    <property type="molecule type" value="Genomic_DNA"/>
</dbReference>
<protein>
    <submittedName>
        <fullName evidence="4">Protein Skeletor, isoforms B/C</fullName>
    </submittedName>
</protein>
<gene>
    <name evidence="4" type="ORF">Ocin01_02547</name>
</gene>
<feature type="region of interest" description="Disordered" evidence="2">
    <location>
        <begin position="142"/>
        <end position="228"/>
    </location>
</feature>
<sequence length="298" mass="31601">MTVVGWLDQSTGRGHVTDYYLERKSVCIGNAGSCPDVQWKEGTNNVRMLSAASVNGFTILTFQRKLGAADIYDKAILTNGSQPVIWAVGPIKDGLAQYHFLRNKDDLYIDFGRSPRWECPEPEAEPETSQNAPSPASILLQSTQTAAASSAKNTGGAAVTVPSSSSTTTTSPTSSTTSTTTTAAPTTTEKESVTTQSTASPVAELTGSSAPTQEYKAPATAPSPTSWAVPPIPCYEPDDRVYYAQLGPTGGAYGYRSITGSYFPMSFSQNVAFSLANKKGNESDIILPFSTPHQKMGV</sequence>
<evidence type="ECO:0000313" key="4">
    <source>
        <dbReference type="EMBL" id="ODN04136.1"/>
    </source>
</evidence>
<comment type="caution">
    <text evidence="4">The sequence shown here is derived from an EMBL/GenBank/DDBJ whole genome shotgun (WGS) entry which is preliminary data.</text>
</comment>
<dbReference type="CDD" id="cd09631">
    <property type="entry name" value="DOMON_DOH"/>
    <property type="match status" value="1"/>
</dbReference>
<name>A0A1D2NGQ0_ORCCI</name>
<reference evidence="4 5" key="1">
    <citation type="journal article" date="2016" name="Genome Biol. Evol.">
        <title>Gene Family Evolution Reflects Adaptation to Soil Environmental Stressors in the Genome of the Collembolan Orchesella cincta.</title>
        <authorList>
            <person name="Faddeeva-Vakhrusheva A."/>
            <person name="Derks M.F."/>
            <person name="Anvar S.Y."/>
            <person name="Agamennone V."/>
            <person name="Suring W."/>
            <person name="Smit S."/>
            <person name="van Straalen N.M."/>
            <person name="Roelofs D."/>
        </authorList>
    </citation>
    <scope>NUCLEOTIDE SEQUENCE [LARGE SCALE GENOMIC DNA]</scope>
    <source>
        <tissue evidence="4">Mixed pool</tissue>
    </source>
</reference>
<feature type="compositionally biased region" description="Polar residues" evidence="2">
    <location>
        <begin position="193"/>
        <end position="212"/>
    </location>
</feature>
<dbReference type="AlphaFoldDB" id="A0A1D2NGQ0"/>
<organism evidence="4 5">
    <name type="scientific">Orchesella cincta</name>
    <name type="common">Springtail</name>
    <name type="synonym">Podura cincta</name>
    <dbReference type="NCBI Taxonomy" id="48709"/>
    <lineage>
        <taxon>Eukaryota</taxon>
        <taxon>Metazoa</taxon>
        <taxon>Ecdysozoa</taxon>
        <taxon>Arthropoda</taxon>
        <taxon>Hexapoda</taxon>
        <taxon>Collembola</taxon>
        <taxon>Entomobryomorpha</taxon>
        <taxon>Entomobryoidea</taxon>
        <taxon>Orchesellidae</taxon>
        <taxon>Orchesellinae</taxon>
        <taxon>Orchesella</taxon>
    </lineage>
</organism>
<keyword evidence="5" id="KW-1185">Reference proteome</keyword>
<evidence type="ECO:0000256" key="1">
    <source>
        <dbReference type="ARBA" id="ARBA00022737"/>
    </source>
</evidence>
<feature type="compositionally biased region" description="Low complexity" evidence="2">
    <location>
        <begin position="142"/>
        <end position="187"/>
    </location>
</feature>
<dbReference type="OrthoDB" id="2448405at2759"/>
<dbReference type="PANTHER" id="PTHR24036">
    <property type="entry name" value="SKELETOR-RELATED"/>
    <property type="match status" value="1"/>
</dbReference>